<protein>
    <recommendedName>
        <fullName evidence="3">DUF4145 domain-containing protein</fullName>
    </recommendedName>
</protein>
<keyword evidence="2" id="KW-1185">Reference proteome</keyword>
<gene>
    <name evidence="1" type="ORF">ACFOZ1_06850</name>
</gene>
<comment type="caution">
    <text evidence="1">The sequence shown here is derived from an EMBL/GenBank/DDBJ whole genome shotgun (WGS) entry which is preliminary data.</text>
</comment>
<evidence type="ECO:0008006" key="3">
    <source>
        <dbReference type="Google" id="ProtNLM"/>
    </source>
</evidence>
<evidence type="ECO:0000313" key="2">
    <source>
        <dbReference type="Proteomes" id="UP001595880"/>
    </source>
</evidence>
<reference evidence="2" key="1">
    <citation type="journal article" date="2019" name="Int. J. Syst. Evol. Microbiol.">
        <title>The Global Catalogue of Microorganisms (GCM) 10K type strain sequencing project: providing services to taxonomists for standard genome sequencing and annotation.</title>
        <authorList>
            <consortium name="The Broad Institute Genomics Platform"/>
            <consortium name="The Broad Institute Genome Sequencing Center for Infectious Disease"/>
            <person name="Wu L."/>
            <person name="Ma J."/>
        </authorList>
    </citation>
    <scope>NUCLEOTIDE SEQUENCE [LARGE SCALE GENOMIC DNA]</scope>
    <source>
        <strain evidence="2">KACC 14058</strain>
    </source>
</reference>
<proteinExistence type="predicted"/>
<accession>A0ABV8VSW8</accession>
<name>A0ABV8VSW8_9BACI</name>
<organism evidence="1 2">
    <name type="scientific">Gracilibacillus marinus</name>
    <dbReference type="NCBI Taxonomy" id="630535"/>
    <lineage>
        <taxon>Bacteria</taxon>
        <taxon>Bacillati</taxon>
        <taxon>Bacillota</taxon>
        <taxon>Bacilli</taxon>
        <taxon>Bacillales</taxon>
        <taxon>Bacillaceae</taxon>
        <taxon>Gracilibacillus</taxon>
    </lineage>
</organism>
<sequence>MPRPVDVKYISTTHTVYVDHFPSECGRCHKNVDPTFLDGAFVKGDSKSSFLEAAFQCTNQACNSLIIGYYIRINDKMCLQDHAPISPVNKDFNKEIEEVSPNFIEIYNQAYFAEQSDLKLISGIGYRKALEFLVKDYLIHLNPDDENNILRKPLGQCIQSIDNNNIKEISKRATWIGNDEAHYIRKWEDKDVNDLKRLIEVTVYFISMDISSRTYLEEMP</sequence>
<dbReference type="Proteomes" id="UP001595880">
    <property type="component" value="Unassembled WGS sequence"/>
</dbReference>
<evidence type="ECO:0000313" key="1">
    <source>
        <dbReference type="EMBL" id="MFC4387531.1"/>
    </source>
</evidence>
<dbReference type="RefSeq" id="WP_390197494.1">
    <property type="nucleotide sequence ID" value="NZ_JBHSDV010000001.1"/>
</dbReference>
<dbReference type="EMBL" id="JBHSDV010000001">
    <property type="protein sequence ID" value="MFC4387531.1"/>
    <property type="molecule type" value="Genomic_DNA"/>
</dbReference>